<evidence type="ECO:0000313" key="3">
    <source>
        <dbReference type="Proteomes" id="UP000322234"/>
    </source>
</evidence>
<protein>
    <submittedName>
        <fullName evidence="2">Uncharacterized protein</fullName>
    </submittedName>
</protein>
<dbReference type="AlphaFoldDB" id="A0A6B0SDB8"/>
<gene>
    <name evidence="2" type="ORF">E5288_WYG008619</name>
</gene>
<organism evidence="2 3">
    <name type="scientific">Bos mutus</name>
    <name type="common">wild yak</name>
    <dbReference type="NCBI Taxonomy" id="72004"/>
    <lineage>
        <taxon>Eukaryota</taxon>
        <taxon>Metazoa</taxon>
        <taxon>Chordata</taxon>
        <taxon>Craniata</taxon>
        <taxon>Vertebrata</taxon>
        <taxon>Euteleostomi</taxon>
        <taxon>Mammalia</taxon>
        <taxon>Eutheria</taxon>
        <taxon>Laurasiatheria</taxon>
        <taxon>Artiodactyla</taxon>
        <taxon>Ruminantia</taxon>
        <taxon>Pecora</taxon>
        <taxon>Bovidae</taxon>
        <taxon>Bovinae</taxon>
        <taxon>Bos</taxon>
    </lineage>
</organism>
<reference evidence="2" key="1">
    <citation type="submission" date="2019-10" db="EMBL/GenBank/DDBJ databases">
        <title>The sequence and de novo assembly of the wild yak genome.</title>
        <authorList>
            <person name="Liu Y."/>
        </authorList>
    </citation>
    <scope>NUCLEOTIDE SEQUENCE [LARGE SCALE GENOMIC DNA]</scope>
    <source>
        <strain evidence="2">WY2019</strain>
    </source>
</reference>
<sequence>MAEIELKATELHSYPCNGIENLTVPSEVAKQLIKCSLVPTWNQLPIESKPPDYQDLLACSVRGSSTSGAPTPPHRLGSQHHRRVSEKRGIFSPYFPQFQCARILVTRAQIGRETKEDVEGGRHKRKRREIPEDDLFEHSCIVNFCSLEINLLYGMAASPQLGTSLQISNSTHGHMAIGQHREAHKVTPVHALPKIDNEQWKEFQRQSAFYICFYIPPDLFGTPSCPNYKVRHKYTSFNNTEYYKEEQILPEQRKGEKKEQIEEAEKFNENRENRKVLEKFP</sequence>
<accession>A0A6B0SDB8</accession>
<feature type="region of interest" description="Disordered" evidence="1">
    <location>
        <begin position="248"/>
        <end position="281"/>
    </location>
</feature>
<dbReference type="Proteomes" id="UP000322234">
    <property type="component" value="Unassembled WGS sequence"/>
</dbReference>
<dbReference type="EMBL" id="VBQZ03000178">
    <property type="protein sequence ID" value="MXQ96973.1"/>
    <property type="molecule type" value="Genomic_DNA"/>
</dbReference>
<keyword evidence="3" id="KW-1185">Reference proteome</keyword>
<evidence type="ECO:0000313" key="2">
    <source>
        <dbReference type="EMBL" id="MXQ96973.1"/>
    </source>
</evidence>
<evidence type="ECO:0000256" key="1">
    <source>
        <dbReference type="SAM" id="MobiDB-lite"/>
    </source>
</evidence>
<proteinExistence type="predicted"/>
<comment type="caution">
    <text evidence="2">The sequence shown here is derived from an EMBL/GenBank/DDBJ whole genome shotgun (WGS) entry which is preliminary data.</text>
</comment>
<name>A0A6B0SDB8_9CETA</name>